<evidence type="ECO:0000256" key="5">
    <source>
        <dbReference type="ARBA" id="ARBA00022898"/>
    </source>
</evidence>
<gene>
    <name evidence="7" type="ORF">RUJ08_05260</name>
</gene>
<keyword evidence="8" id="KW-1185">Reference proteome</keyword>
<keyword evidence="3 7" id="KW-0032">Aminotransferase</keyword>
<dbReference type="PANTHER" id="PTHR46383:SF1">
    <property type="entry name" value="ASPARTATE AMINOTRANSFERASE"/>
    <property type="match status" value="1"/>
</dbReference>
<dbReference type="RefSeq" id="WP_057085327.1">
    <property type="nucleotide sequence ID" value="NZ_CP104920.1"/>
</dbReference>
<evidence type="ECO:0000256" key="2">
    <source>
        <dbReference type="ARBA" id="ARBA00007441"/>
    </source>
</evidence>
<evidence type="ECO:0000256" key="1">
    <source>
        <dbReference type="ARBA" id="ARBA00001933"/>
    </source>
</evidence>
<dbReference type="Pfam" id="PF00155">
    <property type="entry name" value="Aminotran_1_2"/>
    <property type="match status" value="1"/>
</dbReference>
<dbReference type="GO" id="GO:0008483">
    <property type="term" value="F:transaminase activity"/>
    <property type="evidence" value="ECO:0007669"/>
    <property type="project" value="UniProtKB-KW"/>
</dbReference>
<reference evidence="7 8" key="1">
    <citation type="submission" date="2023-10" db="EMBL/GenBank/DDBJ databases">
        <title>Clonality and diversity in the soft rot Dickeya solani phytopathogen.</title>
        <authorList>
            <person name="Pedron J."/>
            <person name="Van Gijisegem F."/>
            <person name="Portier P."/>
            <person name="Taghouti G."/>
        </authorList>
    </citation>
    <scope>NUCLEOTIDE SEQUENCE [LARGE SCALE GENOMIC DNA]</scope>
    <source>
        <strain evidence="7 8">FVG2-MFV017-A9</strain>
    </source>
</reference>
<proteinExistence type="inferred from homology"/>
<dbReference type="InterPro" id="IPR015422">
    <property type="entry name" value="PyrdxlP-dep_Trfase_small"/>
</dbReference>
<evidence type="ECO:0000313" key="8">
    <source>
        <dbReference type="Proteomes" id="UP001187868"/>
    </source>
</evidence>
<comment type="caution">
    <text evidence="7">The sequence shown here is derived from an EMBL/GenBank/DDBJ whole genome shotgun (WGS) entry which is preliminary data.</text>
</comment>
<dbReference type="InterPro" id="IPR004839">
    <property type="entry name" value="Aminotransferase_I/II_large"/>
</dbReference>
<keyword evidence="4" id="KW-0808">Transferase</keyword>
<dbReference type="InterPro" id="IPR050596">
    <property type="entry name" value="AspAT/PAT-like"/>
</dbReference>
<dbReference type="SUPFAM" id="SSF53383">
    <property type="entry name" value="PLP-dependent transferases"/>
    <property type="match status" value="2"/>
</dbReference>
<sequence length="150" mass="15594">MISLCAGEPDVDTPEHVCEAGIAAIRAGYTRYTQVAGLRSLRAAVAAKFQHDNGLSAAINQIPGLHCERPAGAFYAFVSCEALLGKTTAAGTVLNSDEEVATALLDEAGVAVVPGSAFGLGPYFRIAYALDDDALLSACRAIRVFCESLT</sequence>
<feature type="domain" description="Aminotransferase class I/classII large" evidence="6">
    <location>
        <begin position="55"/>
        <end position="142"/>
    </location>
</feature>
<evidence type="ECO:0000259" key="6">
    <source>
        <dbReference type="Pfam" id="PF00155"/>
    </source>
</evidence>
<keyword evidence="5" id="KW-0663">Pyridoxal phosphate</keyword>
<comment type="similarity">
    <text evidence="2">Belongs to the class-I pyridoxal-phosphate-dependent aminotransferase family.</text>
</comment>
<evidence type="ECO:0000313" key="7">
    <source>
        <dbReference type="EMBL" id="MDV7041530.1"/>
    </source>
</evidence>
<dbReference type="PANTHER" id="PTHR46383">
    <property type="entry name" value="ASPARTATE AMINOTRANSFERASE"/>
    <property type="match status" value="1"/>
</dbReference>
<dbReference type="Proteomes" id="UP001187868">
    <property type="component" value="Unassembled WGS sequence"/>
</dbReference>
<name>A0ABU4EBX3_9GAMM</name>
<accession>A0ABU4EBX3</accession>
<organism evidence="7 8">
    <name type="scientific">Dickeya solani</name>
    <dbReference type="NCBI Taxonomy" id="1089444"/>
    <lineage>
        <taxon>Bacteria</taxon>
        <taxon>Pseudomonadati</taxon>
        <taxon>Pseudomonadota</taxon>
        <taxon>Gammaproteobacteria</taxon>
        <taxon>Enterobacterales</taxon>
        <taxon>Pectobacteriaceae</taxon>
        <taxon>Dickeya</taxon>
    </lineage>
</organism>
<dbReference type="Gene3D" id="3.90.1150.10">
    <property type="entry name" value="Aspartate Aminotransferase, domain 1"/>
    <property type="match status" value="1"/>
</dbReference>
<dbReference type="InterPro" id="IPR015424">
    <property type="entry name" value="PyrdxlP-dep_Trfase"/>
</dbReference>
<comment type="cofactor">
    <cofactor evidence="1">
        <name>pyridoxal 5'-phosphate</name>
        <dbReference type="ChEBI" id="CHEBI:597326"/>
    </cofactor>
</comment>
<protein>
    <submittedName>
        <fullName evidence="7">Aminotransferase class I/II-fold pyridoxal phosphate-dependent enzyme</fullName>
    </submittedName>
</protein>
<evidence type="ECO:0000256" key="3">
    <source>
        <dbReference type="ARBA" id="ARBA00022576"/>
    </source>
</evidence>
<evidence type="ECO:0000256" key="4">
    <source>
        <dbReference type="ARBA" id="ARBA00022679"/>
    </source>
</evidence>
<dbReference type="EMBL" id="JAWLLM010000002">
    <property type="protein sequence ID" value="MDV7041530.1"/>
    <property type="molecule type" value="Genomic_DNA"/>
</dbReference>